<dbReference type="OrthoDB" id="4332121at2"/>
<dbReference type="RefSeq" id="WP_065913678.1">
    <property type="nucleotide sequence ID" value="NZ_CP016793.1"/>
</dbReference>
<protein>
    <recommendedName>
        <fullName evidence="1">GH29D-like beta-sandwich domain-containing protein</fullName>
    </recommendedName>
</protein>
<dbReference type="STRING" id="1586287.BBK82_03405"/>
<gene>
    <name evidence="2" type="ORF">BBK82_03405</name>
</gene>
<evidence type="ECO:0000313" key="3">
    <source>
        <dbReference type="Proteomes" id="UP000093053"/>
    </source>
</evidence>
<evidence type="ECO:0000259" key="1">
    <source>
        <dbReference type="Pfam" id="PF13290"/>
    </source>
</evidence>
<reference evidence="2 3" key="1">
    <citation type="submission" date="2016-07" db="EMBL/GenBank/DDBJ databases">
        <title>Complete genome sequence of the Lentzea guizhouensis DHS C013.</title>
        <authorList>
            <person name="Cao C."/>
        </authorList>
    </citation>
    <scope>NUCLEOTIDE SEQUENCE [LARGE SCALE GENOMIC DNA]</scope>
    <source>
        <strain evidence="2 3">DHS C013</strain>
    </source>
</reference>
<organism evidence="2 3">
    <name type="scientific">Lentzea guizhouensis</name>
    <dbReference type="NCBI Taxonomy" id="1586287"/>
    <lineage>
        <taxon>Bacteria</taxon>
        <taxon>Bacillati</taxon>
        <taxon>Actinomycetota</taxon>
        <taxon>Actinomycetes</taxon>
        <taxon>Pseudonocardiales</taxon>
        <taxon>Pseudonocardiaceae</taxon>
        <taxon>Lentzea</taxon>
    </lineage>
</organism>
<keyword evidence="3" id="KW-1185">Reference proteome</keyword>
<dbReference type="InterPro" id="IPR059177">
    <property type="entry name" value="GH29D-like_dom"/>
</dbReference>
<dbReference type="AlphaFoldDB" id="A0A1B2HC31"/>
<dbReference type="Proteomes" id="UP000093053">
    <property type="component" value="Chromosome"/>
</dbReference>
<proteinExistence type="predicted"/>
<sequence length="332" mass="34455">MSTLTTRLQLVKETNAENYSVGTVNNNSDKIDAAVGFEECTSSTRPSSPYNGKGIRESDTGSVLLSNGTVPASGSWKYLWSADGPVIVGAVGASAPLRGQTTGFLTGTRLLDARKYGEANPGFTIDFDGKHQWGPGGVTAPDTNLYRSTTDLLRTDDSFYVGGALTVVGAVTLTGAVSGPVARGLVRRGRRSTSSTGTTSIVGVLRLGDSPNTIPVVSGRAYRISAVVHPRSTIAGDRILTEIRYTTDGSAPSTSSTVLAQKYSTAFAVSSADSDPFETVYEPATSHNLRLLLTISRGAGTGTVEAYADATASTELVVEDVGLAVTNTGVSV</sequence>
<accession>A0A1B2HC31</accession>
<name>A0A1B2HC31_9PSEU</name>
<dbReference type="EMBL" id="CP016793">
    <property type="protein sequence ID" value="ANZ35262.1"/>
    <property type="molecule type" value="Genomic_DNA"/>
</dbReference>
<feature type="domain" description="GH29D-like beta-sandwich" evidence="1">
    <location>
        <begin position="242"/>
        <end position="271"/>
    </location>
</feature>
<evidence type="ECO:0000313" key="2">
    <source>
        <dbReference type="EMBL" id="ANZ35262.1"/>
    </source>
</evidence>
<dbReference type="Pfam" id="PF13290">
    <property type="entry name" value="CHB_HEX_C_1"/>
    <property type="match status" value="1"/>
</dbReference>
<dbReference type="KEGG" id="led:BBK82_03405"/>